<feature type="region of interest" description="Disordered" evidence="1">
    <location>
        <begin position="175"/>
        <end position="246"/>
    </location>
</feature>
<gene>
    <name evidence="2" type="ORF">SISSUDRAFT_1104043</name>
</gene>
<protein>
    <submittedName>
        <fullName evidence="2">Uncharacterized protein</fullName>
    </submittedName>
</protein>
<dbReference type="Proteomes" id="UP000076798">
    <property type="component" value="Unassembled WGS sequence"/>
</dbReference>
<feature type="non-terminal residue" evidence="2">
    <location>
        <position position="345"/>
    </location>
</feature>
<evidence type="ECO:0000313" key="3">
    <source>
        <dbReference type="Proteomes" id="UP000076798"/>
    </source>
</evidence>
<name>A0A165WKS9_9AGAM</name>
<evidence type="ECO:0000313" key="2">
    <source>
        <dbReference type="EMBL" id="KZT31277.1"/>
    </source>
</evidence>
<reference evidence="2 3" key="1">
    <citation type="journal article" date="2016" name="Mol. Biol. Evol.">
        <title>Comparative Genomics of Early-Diverging Mushroom-Forming Fungi Provides Insights into the Origins of Lignocellulose Decay Capabilities.</title>
        <authorList>
            <person name="Nagy L.G."/>
            <person name="Riley R."/>
            <person name="Tritt A."/>
            <person name="Adam C."/>
            <person name="Daum C."/>
            <person name="Floudas D."/>
            <person name="Sun H."/>
            <person name="Yadav J.S."/>
            <person name="Pangilinan J."/>
            <person name="Larsson K.H."/>
            <person name="Matsuura K."/>
            <person name="Barry K."/>
            <person name="Labutti K."/>
            <person name="Kuo R."/>
            <person name="Ohm R.A."/>
            <person name="Bhattacharya S.S."/>
            <person name="Shirouzu T."/>
            <person name="Yoshinaga Y."/>
            <person name="Martin F.M."/>
            <person name="Grigoriev I.V."/>
            <person name="Hibbett D.S."/>
        </authorList>
    </citation>
    <scope>NUCLEOTIDE SEQUENCE [LARGE SCALE GENOMIC DNA]</scope>
    <source>
        <strain evidence="2 3">HHB10207 ss-3</strain>
    </source>
</reference>
<evidence type="ECO:0000256" key="1">
    <source>
        <dbReference type="SAM" id="MobiDB-lite"/>
    </source>
</evidence>
<keyword evidence="3" id="KW-1185">Reference proteome</keyword>
<accession>A0A165WKS9</accession>
<sequence length="345" mass="39593">MSMTKTTQMTKNTPKTRKHRLTLLKILRAIKTVSGGLRQCCAEIQVTEVVRTGKVYVTKEMGLGNAVQHSILWKDALRLGNASSTQNSSWENMIFSERNGTATYCGWRRVDEPMIIMPTAIYDDTHRPTLLYMEEVFVRRLLRSNREFGGVFKHNPELYVVPEFDIAKHLVQEPGEMEPSEDNILPEGELQPFDGQFESPEHSEPSSNKRKQDDSRMPAPYSLDPRKAWAKPPPPDSNQIRKRNKKDQALHTTRELMHIAQAEKVLQEEFDIGTSRRTQSGYLGINSMPKVASERLPKFMDEFPDYEVCEIEEKDTTVLMDQEKRVFALRTVIPTSAKVDAYLCE</sequence>
<organism evidence="2 3">
    <name type="scientific">Sistotremastrum suecicum HHB10207 ss-3</name>
    <dbReference type="NCBI Taxonomy" id="1314776"/>
    <lineage>
        <taxon>Eukaryota</taxon>
        <taxon>Fungi</taxon>
        <taxon>Dikarya</taxon>
        <taxon>Basidiomycota</taxon>
        <taxon>Agaricomycotina</taxon>
        <taxon>Agaricomycetes</taxon>
        <taxon>Sistotremastrales</taxon>
        <taxon>Sistotremastraceae</taxon>
        <taxon>Sistotremastrum</taxon>
    </lineage>
</organism>
<dbReference type="AlphaFoldDB" id="A0A165WKS9"/>
<proteinExistence type="predicted"/>
<dbReference type="EMBL" id="KV428681">
    <property type="protein sequence ID" value="KZT31277.1"/>
    <property type="molecule type" value="Genomic_DNA"/>
</dbReference>